<name>W9T3A0_9ROSA</name>
<dbReference type="PANTHER" id="PTHR21596">
    <property type="entry name" value="RIBONUCLEASE P SUBUNIT P38"/>
    <property type="match status" value="1"/>
</dbReference>
<evidence type="ECO:0000259" key="1">
    <source>
        <dbReference type="Pfam" id="PF03469"/>
    </source>
</evidence>
<dbReference type="STRING" id="981085.W9T3A0"/>
<feature type="domain" description="Factor of DNA methylation 1-5/IDN2" evidence="1">
    <location>
        <begin position="2"/>
        <end position="76"/>
    </location>
</feature>
<dbReference type="AlphaFoldDB" id="W9T3A0"/>
<gene>
    <name evidence="2" type="ORF">L484_000184</name>
</gene>
<dbReference type="Proteomes" id="UP000030645">
    <property type="component" value="Unassembled WGS sequence"/>
</dbReference>
<sequence length="80" mass="9391">MQEIVNEDDTKLKSLRSELGESVYKAVATALLELNEYNPSGRYAVQEIWNPKEKRKASLREVIQYIIAQMKSHKKKRKRI</sequence>
<proteinExistence type="predicted"/>
<dbReference type="Pfam" id="PF03469">
    <property type="entry name" value="XH"/>
    <property type="match status" value="1"/>
</dbReference>
<evidence type="ECO:0000313" key="2">
    <source>
        <dbReference type="EMBL" id="EXC70335.1"/>
    </source>
</evidence>
<dbReference type="InterPro" id="IPR045177">
    <property type="entry name" value="FDM1-5/IDN2"/>
</dbReference>
<protein>
    <recommendedName>
        <fullName evidence="1">Factor of DNA methylation 1-5/IDN2 domain-containing protein</fullName>
    </recommendedName>
</protein>
<evidence type="ECO:0000313" key="3">
    <source>
        <dbReference type="Proteomes" id="UP000030645"/>
    </source>
</evidence>
<dbReference type="EMBL" id="KE646430">
    <property type="protein sequence ID" value="EXC70335.1"/>
    <property type="molecule type" value="Genomic_DNA"/>
</dbReference>
<dbReference type="PANTHER" id="PTHR21596:SF82">
    <property type="entry name" value="FACTOR OF DNA METHYLATION 5-LIKE"/>
    <property type="match status" value="1"/>
</dbReference>
<organism evidence="2 3">
    <name type="scientific">Morus notabilis</name>
    <dbReference type="NCBI Taxonomy" id="981085"/>
    <lineage>
        <taxon>Eukaryota</taxon>
        <taxon>Viridiplantae</taxon>
        <taxon>Streptophyta</taxon>
        <taxon>Embryophyta</taxon>
        <taxon>Tracheophyta</taxon>
        <taxon>Spermatophyta</taxon>
        <taxon>Magnoliopsida</taxon>
        <taxon>eudicotyledons</taxon>
        <taxon>Gunneridae</taxon>
        <taxon>Pentapetalae</taxon>
        <taxon>rosids</taxon>
        <taxon>fabids</taxon>
        <taxon>Rosales</taxon>
        <taxon>Moraceae</taxon>
        <taxon>Moreae</taxon>
        <taxon>Morus</taxon>
    </lineage>
</organism>
<reference evidence="3" key="1">
    <citation type="submission" date="2013-01" db="EMBL/GenBank/DDBJ databases">
        <title>Draft Genome Sequence of a Mulberry Tree, Morus notabilis C.K. Schneid.</title>
        <authorList>
            <person name="He N."/>
            <person name="Zhao S."/>
        </authorList>
    </citation>
    <scope>NUCLEOTIDE SEQUENCE</scope>
</reference>
<dbReference type="GO" id="GO:0080188">
    <property type="term" value="P:gene silencing by siRNA-directed DNA methylation"/>
    <property type="evidence" value="ECO:0007669"/>
    <property type="project" value="InterPro"/>
</dbReference>
<keyword evidence="3" id="KW-1185">Reference proteome</keyword>
<dbReference type="InterPro" id="IPR005379">
    <property type="entry name" value="FDM1-5/IDN2_XH"/>
</dbReference>
<accession>W9T3A0</accession>